<feature type="region of interest" description="Disordered" evidence="12">
    <location>
        <begin position="281"/>
        <end position="307"/>
    </location>
</feature>
<reference evidence="13 14" key="1">
    <citation type="submission" date="2016-01" db="EMBL/GenBank/DDBJ databases">
        <authorList>
            <person name="Oliw E.H."/>
        </authorList>
    </citation>
    <scope>NUCLEOTIDE SEQUENCE [LARGE SCALE GENOMIC DNA]</scope>
    <source>
        <strain evidence="13">LMG 22029</strain>
    </source>
</reference>
<dbReference type="EMBL" id="FCOC02000005">
    <property type="protein sequence ID" value="SAL27744.1"/>
    <property type="molecule type" value="Genomic_DNA"/>
</dbReference>
<comment type="similarity">
    <text evidence="2">Belongs to the inorganic phosphate transporter (PiT) (TC 2.A.20) family. Pit subfamily.</text>
</comment>
<evidence type="ECO:0000256" key="4">
    <source>
        <dbReference type="ARBA" id="ARBA00022475"/>
    </source>
</evidence>
<dbReference type="PANTHER" id="PTHR11101">
    <property type="entry name" value="PHOSPHATE TRANSPORTER"/>
    <property type="match status" value="1"/>
</dbReference>
<keyword evidence="6 11" id="KW-0812">Transmembrane</keyword>
<feature type="transmembrane region" description="Helical" evidence="11">
    <location>
        <begin position="119"/>
        <end position="138"/>
    </location>
</feature>
<dbReference type="GO" id="GO:0035435">
    <property type="term" value="P:phosphate ion transmembrane transport"/>
    <property type="evidence" value="ECO:0007669"/>
    <property type="project" value="TreeGrafter"/>
</dbReference>
<evidence type="ECO:0000256" key="5">
    <source>
        <dbReference type="ARBA" id="ARBA00022592"/>
    </source>
</evidence>
<evidence type="ECO:0000256" key="12">
    <source>
        <dbReference type="SAM" id="MobiDB-lite"/>
    </source>
</evidence>
<evidence type="ECO:0000256" key="8">
    <source>
        <dbReference type="ARBA" id="ARBA00022989"/>
    </source>
</evidence>
<dbReference type="InterPro" id="IPR001204">
    <property type="entry name" value="Phos_transporter"/>
</dbReference>
<dbReference type="Proteomes" id="UP000054893">
    <property type="component" value="Unassembled WGS sequence"/>
</dbReference>
<evidence type="ECO:0000256" key="11">
    <source>
        <dbReference type="RuleBase" id="RU363058"/>
    </source>
</evidence>
<gene>
    <name evidence="13" type="ORF">AWB64_02307</name>
</gene>
<dbReference type="OrthoDB" id="8989259at2"/>
<evidence type="ECO:0000256" key="6">
    <source>
        <dbReference type="ARBA" id="ARBA00022692"/>
    </source>
</evidence>
<sequence length="472" mass="50228">MLVHFMPSSGIVIGMLVACFVMVLAFEATNGFHDASNAVATVIYTQSLKPVPAVVWSGLMNFVGVLVGGIAVAYALVEILPPDVLTPPNGAPAVPMLVSIFAAALFWNILTWAFGIPNSSSHCIIGALIGVAAADALLKSRSLSQGVDWKQIVTVLEGLAISPVLGFVLAGALYGLLRLIVRKGHLFETPEQDKPPVWWLRAMLILTCTSVSFSHGTNDGQKSIGLIMLTIIGLLPATYALNPQAIDQLQQLHQHAIEAMPLIQKYGDDVKQQALKSAQALQNAGPELDRQASQLKSNGTPPDNERAARSQLRGYIYDVTSQMKHVGEVKNASPEDKKLAGTLLKQMSLPVEYAPLWVRMLSALCLGIGTMVGYKRVVRTLGERLGRQHMTPGQGLSAELVGSVLIGTAGFTGLPVSTTHIVTSGIAGTMVAGGQGVQGNMLLRIALTWIVTLPVTMLLSAGLFYVLANPNF</sequence>
<dbReference type="AlphaFoldDB" id="A0A158G6K9"/>
<feature type="transmembrane region" description="Helical" evidence="11">
    <location>
        <begin position="223"/>
        <end position="241"/>
    </location>
</feature>
<comment type="catalytic activity">
    <reaction evidence="10">
        <text>phosphate(in) + H(+)(in) = phosphate(out) + H(+)(out)</text>
        <dbReference type="Rhea" id="RHEA:29939"/>
        <dbReference type="ChEBI" id="CHEBI:15378"/>
        <dbReference type="ChEBI" id="CHEBI:43474"/>
    </reaction>
</comment>
<dbReference type="GO" id="GO:0005315">
    <property type="term" value="F:phosphate transmembrane transporter activity"/>
    <property type="evidence" value="ECO:0007669"/>
    <property type="project" value="InterPro"/>
</dbReference>
<feature type="compositionally biased region" description="Polar residues" evidence="12">
    <location>
        <begin position="291"/>
        <end position="301"/>
    </location>
</feature>
<dbReference type="GO" id="GO:0016020">
    <property type="term" value="C:membrane"/>
    <property type="evidence" value="ECO:0007669"/>
    <property type="project" value="UniProtKB-SubCell"/>
</dbReference>
<keyword evidence="7" id="KW-0769">Symport</keyword>
<proteinExistence type="inferred from homology"/>
<keyword evidence="8 11" id="KW-1133">Transmembrane helix</keyword>
<dbReference type="PANTHER" id="PTHR11101:SF65">
    <property type="entry name" value="LOW-AFFINITY INORGANIC PHOSPHATE TRANSPORTER PITA-RELATED"/>
    <property type="match status" value="1"/>
</dbReference>
<feature type="transmembrane region" description="Helical" evidence="11">
    <location>
        <begin position="53"/>
        <end position="77"/>
    </location>
</feature>
<evidence type="ECO:0000256" key="2">
    <source>
        <dbReference type="ARBA" id="ARBA00005342"/>
    </source>
</evidence>
<evidence type="ECO:0000256" key="1">
    <source>
        <dbReference type="ARBA" id="ARBA00004651"/>
    </source>
</evidence>
<evidence type="ECO:0000256" key="9">
    <source>
        <dbReference type="ARBA" id="ARBA00023136"/>
    </source>
</evidence>
<keyword evidence="3 11" id="KW-0813">Transport</keyword>
<dbReference type="RefSeq" id="WP_060818915.1">
    <property type="nucleotide sequence ID" value="NZ_FCOC02000005.1"/>
</dbReference>
<keyword evidence="5 11" id="KW-0592">Phosphate transport</keyword>
<dbReference type="Pfam" id="PF01384">
    <property type="entry name" value="PHO4"/>
    <property type="match status" value="1"/>
</dbReference>
<evidence type="ECO:0000313" key="14">
    <source>
        <dbReference type="Proteomes" id="UP000054893"/>
    </source>
</evidence>
<keyword evidence="4" id="KW-1003">Cell membrane</keyword>
<evidence type="ECO:0000256" key="10">
    <source>
        <dbReference type="ARBA" id="ARBA00047348"/>
    </source>
</evidence>
<evidence type="ECO:0000256" key="3">
    <source>
        <dbReference type="ARBA" id="ARBA00022448"/>
    </source>
</evidence>
<evidence type="ECO:0000313" key="13">
    <source>
        <dbReference type="EMBL" id="SAL27744.1"/>
    </source>
</evidence>
<keyword evidence="9 11" id="KW-0472">Membrane</keyword>
<protein>
    <recommendedName>
        <fullName evidence="11">Phosphate transporter</fullName>
    </recommendedName>
</protein>
<feature type="transmembrane region" description="Helical" evidence="11">
    <location>
        <begin position="197"/>
        <end position="216"/>
    </location>
</feature>
<feature type="transmembrane region" description="Helical" evidence="11">
    <location>
        <begin position="12"/>
        <end position="33"/>
    </location>
</feature>
<organism evidence="13 14">
    <name type="scientific">Caballeronia sordidicola</name>
    <name type="common">Burkholderia sordidicola</name>
    <dbReference type="NCBI Taxonomy" id="196367"/>
    <lineage>
        <taxon>Bacteria</taxon>
        <taxon>Pseudomonadati</taxon>
        <taxon>Pseudomonadota</taxon>
        <taxon>Betaproteobacteria</taxon>
        <taxon>Burkholderiales</taxon>
        <taxon>Burkholderiaceae</taxon>
        <taxon>Caballeronia</taxon>
    </lineage>
</organism>
<comment type="subcellular location">
    <subcellularLocation>
        <location evidence="1">Cell membrane</location>
        <topology evidence="1">Multi-pass membrane protein</topology>
    </subcellularLocation>
    <subcellularLocation>
        <location evidence="11">Membrane</location>
        <topology evidence="11">Multi-pass membrane protein</topology>
    </subcellularLocation>
</comment>
<feature type="transmembrane region" description="Helical" evidence="11">
    <location>
        <begin position="159"/>
        <end position="177"/>
    </location>
</feature>
<feature type="transmembrane region" description="Helical" evidence="11">
    <location>
        <begin position="445"/>
        <end position="468"/>
    </location>
</feature>
<evidence type="ECO:0000256" key="7">
    <source>
        <dbReference type="ARBA" id="ARBA00022847"/>
    </source>
</evidence>
<accession>A0A158G6K9</accession>
<name>A0A158G6K9_CABSO</name>
<feature type="transmembrane region" description="Helical" evidence="11">
    <location>
        <begin position="89"/>
        <end position="113"/>
    </location>
</feature>